<keyword evidence="1" id="KW-0862">Zinc</keyword>
<dbReference type="SMART" id="SM00184">
    <property type="entry name" value="RING"/>
    <property type="match status" value="1"/>
</dbReference>
<dbReference type="Pfam" id="PF13639">
    <property type="entry name" value="zf-RING_2"/>
    <property type="match status" value="1"/>
</dbReference>
<feature type="region of interest" description="Disordered" evidence="2">
    <location>
        <begin position="1"/>
        <end position="32"/>
    </location>
</feature>
<dbReference type="AlphaFoldDB" id="A0A8H2VNR5"/>
<dbReference type="GO" id="GO:0008270">
    <property type="term" value="F:zinc ion binding"/>
    <property type="evidence" value="ECO:0007669"/>
    <property type="project" value="UniProtKB-KW"/>
</dbReference>
<dbReference type="OrthoDB" id="8062037at2759"/>
<accession>A0A8H2VNR5</accession>
<comment type="caution">
    <text evidence="4">The sequence shown here is derived from an EMBL/GenBank/DDBJ whole genome shotgun (WGS) entry which is preliminary data.</text>
</comment>
<feature type="compositionally biased region" description="Low complexity" evidence="2">
    <location>
        <begin position="378"/>
        <end position="391"/>
    </location>
</feature>
<evidence type="ECO:0000313" key="4">
    <source>
        <dbReference type="EMBL" id="CAD6441898.1"/>
    </source>
</evidence>
<feature type="domain" description="RING-type" evidence="3">
    <location>
        <begin position="46"/>
        <end position="109"/>
    </location>
</feature>
<proteinExistence type="predicted"/>
<reference evidence="4" key="1">
    <citation type="submission" date="2020-10" db="EMBL/GenBank/DDBJ databases">
        <authorList>
            <person name="Kusch S."/>
        </authorList>
    </citation>
    <scope>NUCLEOTIDE SEQUENCE</scope>
    <source>
        <strain evidence="4">SwB9</strain>
    </source>
</reference>
<dbReference type="PROSITE" id="PS50089">
    <property type="entry name" value="ZF_RING_2"/>
    <property type="match status" value="1"/>
</dbReference>
<keyword evidence="1" id="KW-0479">Metal-binding</keyword>
<keyword evidence="1" id="KW-0863">Zinc-finger</keyword>
<evidence type="ECO:0000256" key="2">
    <source>
        <dbReference type="SAM" id="MobiDB-lite"/>
    </source>
</evidence>
<evidence type="ECO:0000313" key="5">
    <source>
        <dbReference type="Proteomes" id="UP000624404"/>
    </source>
</evidence>
<gene>
    <name evidence="4" type="ORF">SCLTRI_LOCUS1690</name>
</gene>
<feature type="region of interest" description="Disordered" evidence="2">
    <location>
        <begin position="369"/>
        <end position="440"/>
    </location>
</feature>
<name>A0A8H2VNR5_9HELO</name>
<dbReference type="InterPro" id="IPR001841">
    <property type="entry name" value="Znf_RING"/>
</dbReference>
<dbReference type="Proteomes" id="UP000624404">
    <property type="component" value="Unassembled WGS sequence"/>
</dbReference>
<protein>
    <submittedName>
        <fullName evidence="4">6cc141cd-8360-46e1-abea-0e25718e3aee</fullName>
    </submittedName>
</protein>
<feature type="compositionally biased region" description="Basic and acidic residues" evidence="2">
    <location>
        <begin position="393"/>
        <end position="417"/>
    </location>
</feature>
<keyword evidence="5" id="KW-1185">Reference proteome</keyword>
<evidence type="ECO:0000259" key="3">
    <source>
        <dbReference type="PROSITE" id="PS50089"/>
    </source>
</evidence>
<sequence>MSEYVPPLQDAASTSSRTRNGENRNDTVSQAITSWPAAVTDRKESCPICFDIITGTAPGKDDKINMEIQLASSKFCWPEWPVITPCKHRFGSVCLGRWLLHSDSCPLCRTKLVSHQTTSMHIYDQPIQRAHSLGALDIFREPSYTTGTDVQDMNYIQTVLSRSTSSGNGRSMDEFERQRLNTRMGGLAYVDPRNIARARSNWWTIQAHIPPATTTTHGHPDTPTSVERTPEYTRRTYENVNITSYELRNQANSNTQLTDRTREAINTRWRNLDFLNNNRRPLEPITIGTRNAYSVADVVGLAMGVGTVVGMPRGERTIPRGRERTIPAGEEPSVPFTRESSSSYSIINAMSQALGVGTVFAMPRAEWRNSNHRRRRNNSPSESIRNISINNQEPREMIRTNEETRTTEDPMTRRRENSTPAHDLSDLPGLASSMWARPWG</sequence>
<dbReference type="EMBL" id="CAJHIA010000007">
    <property type="protein sequence ID" value="CAD6441898.1"/>
    <property type="molecule type" value="Genomic_DNA"/>
</dbReference>
<organism evidence="4 5">
    <name type="scientific">Sclerotinia trifoliorum</name>
    <dbReference type="NCBI Taxonomy" id="28548"/>
    <lineage>
        <taxon>Eukaryota</taxon>
        <taxon>Fungi</taxon>
        <taxon>Dikarya</taxon>
        <taxon>Ascomycota</taxon>
        <taxon>Pezizomycotina</taxon>
        <taxon>Leotiomycetes</taxon>
        <taxon>Helotiales</taxon>
        <taxon>Sclerotiniaceae</taxon>
        <taxon>Sclerotinia</taxon>
    </lineage>
</organism>
<dbReference type="SUPFAM" id="SSF57850">
    <property type="entry name" value="RING/U-box"/>
    <property type="match status" value="1"/>
</dbReference>
<evidence type="ECO:0000256" key="1">
    <source>
        <dbReference type="PROSITE-ProRule" id="PRU00175"/>
    </source>
</evidence>
<dbReference type="InterPro" id="IPR013083">
    <property type="entry name" value="Znf_RING/FYVE/PHD"/>
</dbReference>
<dbReference type="Gene3D" id="3.30.40.10">
    <property type="entry name" value="Zinc/RING finger domain, C3HC4 (zinc finger)"/>
    <property type="match status" value="1"/>
</dbReference>